<gene>
    <name evidence="2" type="ORF">A2846_04635</name>
</gene>
<dbReference type="EMBL" id="MFEN01000021">
    <property type="protein sequence ID" value="OGE84244.1"/>
    <property type="molecule type" value="Genomic_DNA"/>
</dbReference>
<dbReference type="SUPFAM" id="SSF143100">
    <property type="entry name" value="TTHA1013/TTHA0281-like"/>
    <property type="match status" value="1"/>
</dbReference>
<feature type="domain" description="HicB-like antitoxin of toxin-antitoxin system" evidence="1">
    <location>
        <begin position="12"/>
        <end position="57"/>
    </location>
</feature>
<evidence type="ECO:0000313" key="2">
    <source>
        <dbReference type="EMBL" id="OGE84244.1"/>
    </source>
</evidence>
<evidence type="ECO:0000313" key="3">
    <source>
        <dbReference type="Proteomes" id="UP000176339"/>
    </source>
</evidence>
<dbReference type="Proteomes" id="UP000176339">
    <property type="component" value="Unassembled WGS sequence"/>
</dbReference>
<dbReference type="Gene3D" id="3.30.160.250">
    <property type="match status" value="1"/>
</dbReference>
<dbReference type="InterPro" id="IPR031807">
    <property type="entry name" value="HicB-like"/>
</dbReference>
<dbReference type="InterPro" id="IPR051404">
    <property type="entry name" value="TA_system_antitoxin"/>
</dbReference>
<organism evidence="2 3">
    <name type="scientific">Candidatus Doudnabacteria bacterium RIFCSPHIGHO2_01_FULL_49_9</name>
    <dbReference type="NCBI Taxonomy" id="1817827"/>
    <lineage>
        <taxon>Bacteria</taxon>
        <taxon>Candidatus Doudnaibacteriota</taxon>
    </lineage>
</organism>
<protein>
    <recommendedName>
        <fullName evidence="1">HicB-like antitoxin of toxin-antitoxin system domain-containing protein</fullName>
    </recommendedName>
</protein>
<dbReference type="Pfam" id="PF15919">
    <property type="entry name" value="HicB_lk_antitox"/>
    <property type="match status" value="1"/>
</dbReference>
<accession>A0A1F5P339</accession>
<dbReference type="PANTHER" id="PTHR34504">
    <property type="entry name" value="ANTITOXIN HICB"/>
    <property type="match status" value="1"/>
</dbReference>
<dbReference type="AlphaFoldDB" id="A0A1F5P339"/>
<reference evidence="2 3" key="1">
    <citation type="journal article" date="2016" name="Nat. Commun.">
        <title>Thousands of microbial genomes shed light on interconnected biogeochemical processes in an aquifer system.</title>
        <authorList>
            <person name="Anantharaman K."/>
            <person name="Brown C.T."/>
            <person name="Hug L.A."/>
            <person name="Sharon I."/>
            <person name="Castelle C.J."/>
            <person name="Probst A.J."/>
            <person name="Thomas B.C."/>
            <person name="Singh A."/>
            <person name="Wilkins M.J."/>
            <person name="Karaoz U."/>
            <person name="Brodie E.L."/>
            <person name="Williams K.H."/>
            <person name="Hubbard S.S."/>
            <person name="Banfield J.F."/>
        </authorList>
    </citation>
    <scope>NUCLEOTIDE SEQUENCE [LARGE SCALE GENOMIC DNA]</scope>
</reference>
<dbReference type="PANTHER" id="PTHR34504:SF4">
    <property type="entry name" value="ANTITOXIN HICB"/>
    <property type="match status" value="1"/>
</dbReference>
<dbReference type="InterPro" id="IPR035069">
    <property type="entry name" value="TTHA1013/TTHA0281-like"/>
</dbReference>
<proteinExistence type="predicted"/>
<comment type="caution">
    <text evidence="2">The sequence shown here is derived from an EMBL/GenBank/DDBJ whole genome shotgun (WGS) entry which is preliminary data.</text>
</comment>
<name>A0A1F5P339_9BACT</name>
<sequence>MAINQHNKHQIPLLVEKGENGFYVVECPLFEGCYTQGKTIDEALTNIREVIKMILEEKEAKAVLSGYKPQEISLHTINV</sequence>
<evidence type="ECO:0000259" key="1">
    <source>
        <dbReference type="Pfam" id="PF15919"/>
    </source>
</evidence>